<feature type="domain" description="Glycosyltransferase subfamily 4-like N-terminal" evidence="2">
    <location>
        <begin position="110"/>
        <end position="158"/>
    </location>
</feature>
<evidence type="ECO:0000313" key="3">
    <source>
        <dbReference type="EMBL" id="MDR4305463.1"/>
    </source>
</evidence>
<keyword evidence="1" id="KW-0808">Transferase</keyword>
<evidence type="ECO:0000259" key="2">
    <source>
        <dbReference type="Pfam" id="PF13439"/>
    </source>
</evidence>
<accession>A0ABU1DBH3</accession>
<evidence type="ECO:0000256" key="1">
    <source>
        <dbReference type="ARBA" id="ARBA00022679"/>
    </source>
</evidence>
<sequence length="351" mass="36655">MARLALASPDGSASRADGRRYDSRLLAELSARRHEATWLSLPPEFPLASGRAIDAALARLASVPRETMLVVDELAYGTLPAEGVAALGRPVAALVRYPASMDPALSAQDADRLEATERAALAAADVVVATSAATRALLLDRFGVPKERLRVAEPGADPVPRARGGGGDVPVILTVGTVCPRKNQATLARALGRIADLGWRWRIVGSLDADPAYAEELRATLATEGLVDRTELVGEIDETALADAYDRADLFALTSRLEGYGMAYAEALARGLPVVAGAGEAAAGLISGAAGELVPPEDPATIAAALRGLLTDGDALARAARAARSAGIRLPRWFQCADVFEHLMEQAEAGR</sequence>
<dbReference type="Proteomes" id="UP001181622">
    <property type="component" value="Unassembled WGS sequence"/>
</dbReference>
<evidence type="ECO:0000313" key="4">
    <source>
        <dbReference type="Proteomes" id="UP001181622"/>
    </source>
</evidence>
<organism evidence="3 4">
    <name type="scientific">Chelatococcus sambhunathii</name>
    <dbReference type="NCBI Taxonomy" id="363953"/>
    <lineage>
        <taxon>Bacteria</taxon>
        <taxon>Pseudomonadati</taxon>
        <taxon>Pseudomonadota</taxon>
        <taxon>Alphaproteobacteria</taxon>
        <taxon>Hyphomicrobiales</taxon>
        <taxon>Chelatococcaceae</taxon>
        <taxon>Chelatococcus</taxon>
    </lineage>
</organism>
<dbReference type="RefSeq" id="WP_309388515.1">
    <property type="nucleotide sequence ID" value="NZ_JADBEO010000003.1"/>
</dbReference>
<dbReference type="Pfam" id="PF13439">
    <property type="entry name" value="Glyco_transf_4"/>
    <property type="match status" value="1"/>
</dbReference>
<dbReference type="InterPro" id="IPR028098">
    <property type="entry name" value="Glyco_trans_4-like_N"/>
</dbReference>
<keyword evidence="4" id="KW-1185">Reference proteome</keyword>
<dbReference type="PANTHER" id="PTHR46401">
    <property type="entry name" value="GLYCOSYLTRANSFERASE WBBK-RELATED"/>
    <property type="match status" value="1"/>
</dbReference>
<dbReference type="Gene3D" id="3.40.50.2000">
    <property type="entry name" value="Glycogen Phosphorylase B"/>
    <property type="match status" value="2"/>
</dbReference>
<dbReference type="CDD" id="cd03801">
    <property type="entry name" value="GT4_PimA-like"/>
    <property type="match status" value="1"/>
</dbReference>
<proteinExistence type="predicted"/>
<dbReference type="EMBL" id="JADBEO010000003">
    <property type="protein sequence ID" value="MDR4305463.1"/>
    <property type="molecule type" value="Genomic_DNA"/>
</dbReference>
<name>A0ABU1DBH3_9HYPH</name>
<gene>
    <name evidence="3" type="ORF">IHQ68_02345</name>
</gene>
<dbReference type="SUPFAM" id="SSF53756">
    <property type="entry name" value="UDP-Glycosyltransferase/glycogen phosphorylase"/>
    <property type="match status" value="1"/>
</dbReference>
<comment type="caution">
    <text evidence="3">The sequence shown here is derived from an EMBL/GenBank/DDBJ whole genome shotgun (WGS) entry which is preliminary data.</text>
</comment>
<reference evidence="3" key="1">
    <citation type="submission" date="2020-10" db="EMBL/GenBank/DDBJ databases">
        <authorList>
            <person name="Abbas A."/>
            <person name="Razzaq R."/>
            <person name="Waqas M."/>
            <person name="Abbas N."/>
            <person name="Nielsen T.K."/>
            <person name="Hansen L.H."/>
            <person name="Hussain S."/>
            <person name="Shahid M."/>
        </authorList>
    </citation>
    <scope>NUCLEOTIDE SEQUENCE</scope>
    <source>
        <strain evidence="3">S14</strain>
    </source>
</reference>
<protein>
    <submittedName>
        <fullName evidence="3">Glycosyltransferase family 4 protein</fullName>
    </submittedName>
</protein>
<dbReference type="PANTHER" id="PTHR46401:SF2">
    <property type="entry name" value="GLYCOSYLTRANSFERASE WBBK-RELATED"/>
    <property type="match status" value="1"/>
</dbReference>
<dbReference type="Pfam" id="PF13692">
    <property type="entry name" value="Glyco_trans_1_4"/>
    <property type="match status" value="1"/>
</dbReference>